<evidence type="ECO:0000256" key="2">
    <source>
        <dbReference type="ARBA" id="ARBA00022833"/>
    </source>
</evidence>
<dbReference type="GO" id="GO:0005634">
    <property type="term" value="C:nucleus"/>
    <property type="evidence" value="ECO:0007669"/>
    <property type="project" value="UniProtKB-SubCell"/>
</dbReference>
<organism evidence="8 9">
    <name type="scientific">Coniochaeta hoffmannii</name>
    <dbReference type="NCBI Taxonomy" id="91930"/>
    <lineage>
        <taxon>Eukaryota</taxon>
        <taxon>Fungi</taxon>
        <taxon>Dikarya</taxon>
        <taxon>Ascomycota</taxon>
        <taxon>Pezizomycotina</taxon>
        <taxon>Sordariomycetes</taxon>
        <taxon>Sordariomycetidae</taxon>
        <taxon>Coniochaetales</taxon>
        <taxon>Coniochaetaceae</taxon>
        <taxon>Coniochaeta</taxon>
    </lineage>
</organism>
<proteinExistence type="predicted"/>
<keyword evidence="6" id="KW-0539">Nucleus</keyword>
<dbReference type="PANTHER" id="PTHR37534">
    <property type="entry name" value="TRANSCRIPTIONAL ACTIVATOR PROTEIN UGA3"/>
    <property type="match status" value="1"/>
</dbReference>
<keyword evidence="2" id="KW-0862">Zinc</keyword>
<feature type="region of interest" description="Disordered" evidence="7">
    <location>
        <begin position="193"/>
        <end position="220"/>
    </location>
</feature>
<protein>
    <submittedName>
        <fullName evidence="8">C6 zinc finger domain-containing protein</fullName>
    </submittedName>
</protein>
<dbReference type="Pfam" id="PF11951">
    <property type="entry name" value="Fungal_trans_2"/>
    <property type="match status" value="1"/>
</dbReference>
<name>A0AA38SGL8_9PEZI</name>
<dbReference type="InterPro" id="IPR021858">
    <property type="entry name" value="Fun_TF"/>
</dbReference>
<dbReference type="EMBL" id="JANBVN010000024">
    <property type="protein sequence ID" value="KAJ9161292.1"/>
    <property type="molecule type" value="Genomic_DNA"/>
</dbReference>
<dbReference type="GO" id="GO:0000976">
    <property type="term" value="F:transcription cis-regulatory region binding"/>
    <property type="evidence" value="ECO:0007669"/>
    <property type="project" value="TreeGrafter"/>
</dbReference>
<evidence type="ECO:0000313" key="8">
    <source>
        <dbReference type="EMBL" id="KAJ9161292.1"/>
    </source>
</evidence>
<evidence type="ECO:0000256" key="3">
    <source>
        <dbReference type="ARBA" id="ARBA00023015"/>
    </source>
</evidence>
<dbReference type="GO" id="GO:0045944">
    <property type="term" value="P:positive regulation of transcription by RNA polymerase II"/>
    <property type="evidence" value="ECO:0007669"/>
    <property type="project" value="TreeGrafter"/>
</dbReference>
<dbReference type="GO" id="GO:0003700">
    <property type="term" value="F:DNA-binding transcription factor activity"/>
    <property type="evidence" value="ECO:0007669"/>
    <property type="project" value="TreeGrafter"/>
</dbReference>
<keyword evidence="9" id="KW-1185">Reference proteome</keyword>
<evidence type="ECO:0000313" key="9">
    <source>
        <dbReference type="Proteomes" id="UP001174691"/>
    </source>
</evidence>
<feature type="region of interest" description="Disordered" evidence="7">
    <location>
        <begin position="62"/>
        <end position="120"/>
    </location>
</feature>
<evidence type="ECO:0000256" key="4">
    <source>
        <dbReference type="ARBA" id="ARBA00023125"/>
    </source>
</evidence>
<accession>A0AA38SGL8</accession>
<feature type="region of interest" description="Disordered" evidence="7">
    <location>
        <begin position="1"/>
        <end position="28"/>
    </location>
</feature>
<evidence type="ECO:0000256" key="6">
    <source>
        <dbReference type="ARBA" id="ARBA00023242"/>
    </source>
</evidence>
<sequence length="540" mass="58275">MTGFTGTAYNAWPTGDTPRFPDDGSSPSTTWRFDFDAFAQDPGYIAYQEELRDLIFHTATNAAPSPEATADTPTSPDITGTNTAGGGGVLLALADDDTTADVPPPAPDSVDEPASPRQHARALQRLTAAVLSQGRRFEYLQNYVGQVAPWLDMFDSGSRVFGVEVPVLARASPALLYAVLALSARQIERQGAGAGAQGGTTSAGAAAAEDGGGGGRRATEAGGASARHCSYADSLELYQEAIRLLRPLLQARDTLSVPICTVLCVMEMMSASAQDWRKHLEGCAALFDAFHVHGFSGGLFQAVFWCYARMDLCGALMSDGTQSTLVPPAKWLAPGTDETAARDLFREANSPDVHANYAVYLCANVCELVADRTRFVELGEANGCDGDVFARRWQRLWDYLQGWVDNRCPEMLPVQTVETQPFPQILFTHWAAISSNQLYHTACILLLQSMPAGGVRAVPAEAASATGHARRVCGISLTNPHQGCLNNAIQPLWVAGRLLSHRSEHILVVKLIREIESMTGWAACWRIPDLEVVWGYKVSR</sequence>
<feature type="compositionally biased region" description="Low complexity" evidence="7">
    <location>
        <begin position="199"/>
        <end position="209"/>
    </location>
</feature>
<reference evidence="8" key="1">
    <citation type="submission" date="2022-07" db="EMBL/GenBank/DDBJ databases">
        <title>Fungi with potential for degradation of polypropylene.</title>
        <authorList>
            <person name="Gostincar C."/>
        </authorList>
    </citation>
    <scope>NUCLEOTIDE SEQUENCE</scope>
    <source>
        <strain evidence="8">EXF-13287</strain>
    </source>
</reference>
<evidence type="ECO:0000256" key="5">
    <source>
        <dbReference type="ARBA" id="ARBA00023163"/>
    </source>
</evidence>
<dbReference type="AlphaFoldDB" id="A0AA38SGL8"/>
<keyword evidence="4" id="KW-0238">DNA-binding</keyword>
<dbReference type="PANTHER" id="PTHR37534:SF24">
    <property type="entry name" value="MISCELLANEOUS ZN(II)2CYS6 TRANSCRIPTION FACTOR (EUROFUNG)-RELATED"/>
    <property type="match status" value="1"/>
</dbReference>
<comment type="subcellular location">
    <subcellularLocation>
        <location evidence="1">Nucleus</location>
    </subcellularLocation>
</comment>
<evidence type="ECO:0000256" key="1">
    <source>
        <dbReference type="ARBA" id="ARBA00004123"/>
    </source>
</evidence>
<gene>
    <name evidence="8" type="ORF">NKR19_g2440</name>
</gene>
<dbReference type="Proteomes" id="UP001174691">
    <property type="component" value="Unassembled WGS sequence"/>
</dbReference>
<keyword evidence="5" id="KW-0804">Transcription</keyword>
<keyword evidence="3" id="KW-0805">Transcription regulation</keyword>
<comment type="caution">
    <text evidence="8">The sequence shown here is derived from an EMBL/GenBank/DDBJ whole genome shotgun (WGS) entry which is preliminary data.</text>
</comment>
<evidence type="ECO:0000256" key="7">
    <source>
        <dbReference type="SAM" id="MobiDB-lite"/>
    </source>
</evidence>